<dbReference type="Proteomes" id="UP000094764">
    <property type="component" value="Unassembled WGS sequence"/>
</dbReference>
<dbReference type="Gene3D" id="3.10.590.10">
    <property type="entry name" value="ph1033 like domains"/>
    <property type="match status" value="1"/>
</dbReference>
<organism evidence="3 4">
    <name type="scientific">Enterococcus quebecensis</name>
    <dbReference type="NCBI Taxonomy" id="903983"/>
    <lineage>
        <taxon>Bacteria</taxon>
        <taxon>Bacillati</taxon>
        <taxon>Bacillota</taxon>
        <taxon>Bacilli</taxon>
        <taxon>Lactobacillales</taxon>
        <taxon>Enterococcaceae</taxon>
        <taxon>Enterococcus</taxon>
    </lineage>
</organism>
<proteinExistence type="inferred from homology"/>
<dbReference type="OrthoDB" id="9793567at2"/>
<accession>A0A1E5GU69</accession>
<comment type="similarity">
    <text evidence="1">Belongs to the UPF0310 family.</text>
</comment>
<gene>
    <name evidence="3" type="ORF">BCR23_04940</name>
</gene>
<dbReference type="InterPro" id="IPR002740">
    <property type="entry name" value="EVE_domain"/>
</dbReference>
<protein>
    <recommendedName>
        <fullName evidence="1">UPF0310 protein BCR23_04940</fullName>
    </recommendedName>
</protein>
<sequence>MNYWIGVASKDHVNRGVAGGFCQLCHGKSAPLNRMKEGDWLIYYAPKKRFKSKEPCQQFIALGQILAGDAYLFEMAPDFVPFRKNVAFVKNSEAISLQAVADDPLWQEYRSRLRFGHFQIPKELFDVISSGMIKAV</sequence>
<keyword evidence="4" id="KW-1185">Reference proteome</keyword>
<dbReference type="EMBL" id="MIKB01000013">
    <property type="protein sequence ID" value="OEG16236.1"/>
    <property type="molecule type" value="Genomic_DNA"/>
</dbReference>
<name>A0A1E5GU69_9ENTE</name>
<comment type="caution">
    <text evidence="3">The sequence shown here is derived from an EMBL/GenBank/DDBJ whole genome shotgun (WGS) entry which is preliminary data.</text>
</comment>
<dbReference type="SUPFAM" id="SSF88697">
    <property type="entry name" value="PUA domain-like"/>
    <property type="match status" value="1"/>
</dbReference>
<dbReference type="HAMAP" id="MF_00771">
    <property type="entry name" value="UPF0310"/>
    <property type="match status" value="1"/>
</dbReference>
<dbReference type="NCBIfam" id="NF002616">
    <property type="entry name" value="PRK02268.1-2"/>
    <property type="match status" value="1"/>
</dbReference>
<dbReference type="AlphaFoldDB" id="A0A1E5GU69"/>
<dbReference type="CDD" id="cd21132">
    <property type="entry name" value="EVE-like"/>
    <property type="match status" value="1"/>
</dbReference>
<evidence type="ECO:0000259" key="2">
    <source>
        <dbReference type="Pfam" id="PF01878"/>
    </source>
</evidence>
<dbReference type="InterPro" id="IPR022996">
    <property type="entry name" value="UPF0310"/>
</dbReference>
<dbReference type="Pfam" id="PF01878">
    <property type="entry name" value="EVE"/>
    <property type="match status" value="1"/>
</dbReference>
<evidence type="ECO:0000313" key="4">
    <source>
        <dbReference type="Proteomes" id="UP000094764"/>
    </source>
</evidence>
<dbReference type="STRING" id="903983.BCR23_04940"/>
<feature type="domain" description="EVE" evidence="2">
    <location>
        <begin position="2"/>
        <end position="129"/>
    </location>
</feature>
<dbReference type="RefSeq" id="WP_069634690.1">
    <property type="nucleotide sequence ID" value="NZ_JXKZ01000007.1"/>
</dbReference>
<reference evidence="4" key="1">
    <citation type="submission" date="2016-09" db="EMBL/GenBank/DDBJ databases">
        <authorList>
            <person name="Gulvik C.A."/>
        </authorList>
    </citation>
    <scope>NUCLEOTIDE SEQUENCE [LARGE SCALE GENOMIC DNA]</scope>
    <source>
        <strain evidence="4">LMG 26306</strain>
    </source>
</reference>
<evidence type="ECO:0000313" key="3">
    <source>
        <dbReference type="EMBL" id="OEG16236.1"/>
    </source>
</evidence>
<dbReference type="InterPro" id="IPR015947">
    <property type="entry name" value="PUA-like_sf"/>
</dbReference>
<evidence type="ECO:0000256" key="1">
    <source>
        <dbReference type="HAMAP-Rule" id="MF_00771"/>
    </source>
</evidence>